<evidence type="ECO:0000313" key="2">
    <source>
        <dbReference type="Proteomes" id="UP000054007"/>
    </source>
</evidence>
<dbReference type="EMBL" id="KN880552">
    <property type="protein sequence ID" value="KIY66506.1"/>
    <property type="molecule type" value="Genomic_DNA"/>
</dbReference>
<dbReference type="Proteomes" id="UP000054007">
    <property type="component" value="Unassembled WGS sequence"/>
</dbReference>
<organism evidence="1 2">
    <name type="scientific">Cylindrobasidium torrendii FP15055 ss-10</name>
    <dbReference type="NCBI Taxonomy" id="1314674"/>
    <lineage>
        <taxon>Eukaryota</taxon>
        <taxon>Fungi</taxon>
        <taxon>Dikarya</taxon>
        <taxon>Basidiomycota</taxon>
        <taxon>Agaricomycotina</taxon>
        <taxon>Agaricomycetes</taxon>
        <taxon>Agaricomycetidae</taxon>
        <taxon>Agaricales</taxon>
        <taxon>Marasmiineae</taxon>
        <taxon>Physalacriaceae</taxon>
        <taxon>Cylindrobasidium</taxon>
    </lineage>
</organism>
<evidence type="ECO:0000313" key="1">
    <source>
        <dbReference type="EMBL" id="KIY66506.1"/>
    </source>
</evidence>
<reference evidence="1 2" key="1">
    <citation type="journal article" date="2015" name="Fungal Genet. Biol.">
        <title>Evolution of novel wood decay mechanisms in Agaricales revealed by the genome sequences of Fistulina hepatica and Cylindrobasidium torrendii.</title>
        <authorList>
            <person name="Floudas D."/>
            <person name="Held B.W."/>
            <person name="Riley R."/>
            <person name="Nagy L.G."/>
            <person name="Koehler G."/>
            <person name="Ransdell A.S."/>
            <person name="Younus H."/>
            <person name="Chow J."/>
            <person name="Chiniquy J."/>
            <person name="Lipzen A."/>
            <person name="Tritt A."/>
            <person name="Sun H."/>
            <person name="Haridas S."/>
            <person name="LaButti K."/>
            <person name="Ohm R.A."/>
            <person name="Kues U."/>
            <person name="Blanchette R.A."/>
            <person name="Grigoriev I.V."/>
            <person name="Minto R.E."/>
            <person name="Hibbett D.S."/>
        </authorList>
    </citation>
    <scope>NUCLEOTIDE SEQUENCE [LARGE SCALE GENOMIC DNA]</scope>
    <source>
        <strain evidence="1 2">FP15055 ss-10</strain>
    </source>
</reference>
<name>A0A0D7BAF7_9AGAR</name>
<gene>
    <name evidence="1" type="ORF">CYLTODRAFT_31332</name>
</gene>
<sequence length="171" mass="19016">MHPRHWPAACPTMRVYHKSDLDANDFSTEQTRRKFIRKLVVKNCRRSAAAAPIRLRRAVAVHLVSLLPVITQRRCSSCTTPHAQIKSNGIGTSIFNGEGRQDFERACSELGRATSPSCRLLITNLRLYNPCPTYRAYANATTLSYILGSPNAASSTRAPLRPIPARFPSIP</sequence>
<protein>
    <submittedName>
        <fullName evidence="1">Uncharacterized protein</fullName>
    </submittedName>
</protein>
<dbReference type="AlphaFoldDB" id="A0A0D7BAF7"/>
<accession>A0A0D7BAF7</accession>
<proteinExistence type="predicted"/>
<keyword evidence="2" id="KW-1185">Reference proteome</keyword>